<comment type="similarity">
    <text evidence="1">Belongs to the 'GDXG' lipolytic enzyme family.</text>
</comment>
<gene>
    <name evidence="3" type="primary">CXE9_1</name>
    <name evidence="3" type="ORF">CK203_069739</name>
</gene>
<dbReference type="Pfam" id="PF07859">
    <property type="entry name" value="Abhydrolase_3"/>
    <property type="match status" value="1"/>
</dbReference>
<name>A0A438DZW2_VITVI</name>
<dbReference type="KEGG" id="vvi:100245476"/>
<accession>A0A438DZW2</accession>
<dbReference type="AlphaFoldDB" id="A0A438DZW2"/>
<feature type="domain" description="Alpha/beta hydrolase fold-3" evidence="2">
    <location>
        <begin position="77"/>
        <end position="298"/>
    </location>
</feature>
<evidence type="ECO:0000259" key="2">
    <source>
        <dbReference type="Pfam" id="PF07859"/>
    </source>
</evidence>
<sequence length="323" mass="36470">MSKFDPYEHLNISPNPDGTLTRLTNVPVVPTTLDEDSGVVAVSKDLPLNPEKKTWVRLFRPTKLPSNDNEVARIPIILYFHGGGWFRFQASDPVVHERGTHFASQTPAICVSVNFRLAPEARLPAQYEDAVEALLWIKKQALDPNGEKWLRDYGDFSRTYLYGCSNGANITFNLGLRSLDMDLEPLKIGGLVINQPMFSGIQRTKSELRFAADQLLPLPVLDLMWELALPKGADRNHRYCNPMVDGHHLKLLPRLYRCLVIGYGGDPMIDRQQDFVQMLVLNGVMVEARFDDVGFHGIDLVDPRRSAVVMNMVKEFIWSAPAK</sequence>
<organism evidence="3 4">
    <name type="scientific">Vitis vinifera</name>
    <name type="common">Grape</name>
    <dbReference type="NCBI Taxonomy" id="29760"/>
    <lineage>
        <taxon>Eukaryota</taxon>
        <taxon>Viridiplantae</taxon>
        <taxon>Streptophyta</taxon>
        <taxon>Embryophyta</taxon>
        <taxon>Tracheophyta</taxon>
        <taxon>Spermatophyta</taxon>
        <taxon>Magnoliopsida</taxon>
        <taxon>eudicotyledons</taxon>
        <taxon>Gunneridae</taxon>
        <taxon>Pentapetalae</taxon>
        <taxon>rosids</taxon>
        <taxon>Vitales</taxon>
        <taxon>Vitaceae</taxon>
        <taxon>Viteae</taxon>
        <taxon>Vitis</taxon>
    </lineage>
</organism>
<reference evidence="3 4" key="1">
    <citation type="journal article" date="2018" name="PLoS Genet.">
        <title>Population sequencing reveals clonal diversity and ancestral inbreeding in the grapevine cultivar Chardonnay.</title>
        <authorList>
            <person name="Roach M.J."/>
            <person name="Johnson D.L."/>
            <person name="Bohlmann J."/>
            <person name="van Vuuren H.J."/>
            <person name="Jones S.J."/>
            <person name="Pretorius I.S."/>
            <person name="Schmidt S.A."/>
            <person name="Borneman A.R."/>
        </authorList>
    </citation>
    <scope>NUCLEOTIDE SEQUENCE [LARGE SCALE GENOMIC DNA]</scope>
    <source>
        <strain evidence="4">cv. Chardonnay</strain>
        <tissue evidence="3">Leaf</tissue>
    </source>
</reference>
<dbReference type="Gene3D" id="3.40.50.1820">
    <property type="entry name" value="alpha/beta hydrolase"/>
    <property type="match status" value="1"/>
</dbReference>
<comment type="caution">
    <text evidence="3">The sequence shown here is derived from an EMBL/GenBank/DDBJ whole genome shotgun (WGS) entry which is preliminary data.</text>
</comment>
<protein>
    <submittedName>
        <fullName evidence="3">Putative carboxylesterase 9</fullName>
    </submittedName>
</protein>
<dbReference type="InterPro" id="IPR050466">
    <property type="entry name" value="Carboxylest/Gibb_receptor"/>
</dbReference>
<proteinExistence type="inferred from homology"/>
<dbReference type="GO" id="GO:0016787">
    <property type="term" value="F:hydrolase activity"/>
    <property type="evidence" value="ECO:0007669"/>
    <property type="project" value="InterPro"/>
</dbReference>
<dbReference type="PANTHER" id="PTHR23024">
    <property type="entry name" value="ARYLACETAMIDE DEACETYLASE"/>
    <property type="match status" value="1"/>
</dbReference>
<dbReference type="Gramene" id="Vitis15g01001.t01">
    <property type="protein sequence ID" value="Vitis15g01001.t01.CDS"/>
    <property type="gene ID" value="Vitis15g01001"/>
</dbReference>
<dbReference type="InterPro" id="IPR029058">
    <property type="entry name" value="AB_hydrolase_fold"/>
</dbReference>
<dbReference type="PANTHER" id="PTHR23024:SF212">
    <property type="entry name" value="CARBOXYLESTERASE 9-RELATED"/>
    <property type="match status" value="1"/>
</dbReference>
<dbReference type="SMR" id="A0A438DZW2"/>
<dbReference type="InterPro" id="IPR013094">
    <property type="entry name" value="AB_hydrolase_3"/>
</dbReference>
<dbReference type="Proteomes" id="UP000288805">
    <property type="component" value="Unassembled WGS sequence"/>
</dbReference>
<evidence type="ECO:0000313" key="4">
    <source>
        <dbReference type="Proteomes" id="UP000288805"/>
    </source>
</evidence>
<evidence type="ECO:0000256" key="1">
    <source>
        <dbReference type="ARBA" id="ARBA00010515"/>
    </source>
</evidence>
<dbReference type="SUPFAM" id="SSF53474">
    <property type="entry name" value="alpha/beta-Hydrolases"/>
    <property type="match status" value="1"/>
</dbReference>
<dbReference type="OrthoDB" id="408631at2759"/>
<dbReference type="EMBL" id="QGNW01001445">
    <property type="protein sequence ID" value="RVW41043.1"/>
    <property type="molecule type" value="Genomic_DNA"/>
</dbReference>
<evidence type="ECO:0000313" key="3">
    <source>
        <dbReference type="EMBL" id="RVW41043.1"/>
    </source>
</evidence>